<dbReference type="EMBL" id="JTDE01001768">
    <property type="protein sequence ID" value="KAF7258366.1"/>
    <property type="molecule type" value="Genomic_DNA"/>
</dbReference>
<dbReference type="InterPro" id="IPR036971">
    <property type="entry name" value="PDEase_catalytic_dom_sf"/>
</dbReference>
<name>A0A8S9YYF8_9TREM</name>
<feature type="binding site" evidence="4">
    <location>
        <begin position="237"/>
        <end position="241"/>
    </location>
    <ligand>
        <name>AMP</name>
        <dbReference type="ChEBI" id="CHEBI:456215"/>
    </ligand>
</feature>
<feature type="binding site" evidence="5">
    <location>
        <position position="241"/>
    </location>
    <ligand>
        <name>Zn(2+)</name>
        <dbReference type="ChEBI" id="CHEBI:29105"/>
        <label>1</label>
    </ligand>
</feature>
<feature type="binding site" evidence="5">
    <location>
        <position position="278"/>
    </location>
    <ligand>
        <name>Zn(2+)</name>
        <dbReference type="ChEBI" id="CHEBI:29105"/>
        <label>2</label>
    </ligand>
</feature>
<dbReference type="Gene3D" id="1.10.1300.10">
    <property type="entry name" value="3'5'-cyclic nucleotide phosphodiesterase, catalytic domain"/>
    <property type="match status" value="1"/>
</dbReference>
<dbReference type="AlphaFoldDB" id="A0A8S9YYF8"/>
<protein>
    <recommendedName>
        <fullName evidence="6">PDEase domain-containing protein</fullName>
    </recommendedName>
</protein>
<evidence type="ECO:0000256" key="3">
    <source>
        <dbReference type="PIRSR" id="PIRSR623088-1"/>
    </source>
</evidence>
<dbReference type="GO" id="GO:0007165">
    <property type="term" value="P:signal transduction"/>
    <property type="evidence" value="ECO:0007669"/>
    <property type="project" value="InterPro"/>
</dbReference>
<evidence type="ECO:0000256" key="4">
    <source>
        <dbReference type="PIRSR" id="PIRSR623088-2"/>
    </source>
</evidence>
<organism evidence="7 8">
    <name type="scientific">Paragonimus skrjabini miyazakii</name>
    <dbReference type="NCBI Taxonomy" id="59628"/>
    <lineage>
        <taxon>Eukaryota</taxon>
        <taxon>Metazoa</taxon>
        <taxon>Spiralia</taxon>
        <taxon>Lophotrochozoa</taxon>
        <taxon>Platyhelminthes</taxon>
        <taxon>Trematoda</taxon>
        <taxon>Digenea</taxon>
        <taxon>Plagiorchiida</taxon>
        <taxon>Troglotremata</taxon>
        <taxon>Troglotrematidae</taxon>
        <taxon>Paragonimus</taxon>
    </lineage>
</organism>
<dbReference type="Pfam" id="PF00233">
    <property type="entry name" value="PDEase_I"/>
    <property type="match status" value="1"/>
</dbReference>
<dbReference type="SMART" id="SM00471">
    <property type="entry name" value="HDc"/>
    <property type="match status" value="1"/>
</dbReference>
<dbReference type="OrthoDB" id="189220at2759"/>
<evidence type="ECO:0000313" key="7">
    <source>
        <dbReference type="EMBL" id="KAF7258366.1"/>
    </source>
</evidence>
<dbReference type="PROSITE" id="PS51845">
    <property type="entry name" value="PDEASE_I_2"/>
    <property type="match status" value="1"/>
</dbReference>
<dbReference type="GO" id="GO:0046872">
    <property type="term" value="F:metal ion binding"/>
    <property type="evidence" value="ECO:0007669"/>
    <property type="project" value="UniProtKB-KW"/>
</dbReference>
<keyword evidence="1 5" id="KW-0479">Metal-binding</keyword>
<feature type="binding site" evidence="4">
    <location>
        <position position="442"/>
    </location>
    <ligand>
        <name>AMP</name>
        <dbReference type="ChEBI" id="CHEBI:456215"/>
    </ligand>
</feature>
<dbReference type="InterPro" id="IPR002073">
    <property type="entry name" value="PDEase_catalytic_dom"/>
</dbReference>
<feature type="binding site" evidence="5">
    <location>
        <position position="390"/>
    </location>
    <ligand>
        <name>Zn(2+)</name>
        <dbReference type="ChEBI" id="CHEBI:29105"/>
        <label>1</label>
    </ligand>
</feature>
<evidence type="ECO:0000313" key="8">
    <source>
        <dbReference type="Proteomes" id="UP000822476"/>
    </source>
</evidence>
<evidence type="ECO:0000256" key="1">
    <source>
        <dbReference type="ARBA" id="ARBA00022723"/>
    </source>
</evidence>
<reference evidence="7" key="1">
    <citation type="submission" date="2019-07" db="EMBL/GenBank/DDBJ databases">
        <title>Annotation for the trematode Paragonimus miyazaki's.</title>
        <authorList>
            <person name="Choi Y.-J."/>
        </authorList>
    </citation>
    <scope>NUCLEOTIDE SEQUENCE</scope>
    <source>
        <strain evidence="7">Japan</strain>
    </source>
</reference>
<dbReference type="InterPro" id="IPR023088">
    <property type="entry name" value="PDEase"/>
</dbReference>
<keyword evidence="8" id="KW-1185">Reference proteome</keyword>
<accession>A0A8S9YYF8</accession>
<sequence length="736" mass="82364">MTPDGATLTCLVKTYGVVAFESFHSKRERYVPFPTRFDDLNMKNVAKPYKVRRLLCHLCSDCHRGSTMRHSLPDERMTGRSSRVGKGRKTTRCRRPNIRCNSVCAPSCQREASVGATMDLCNLYRLSVVEPNLPLIETFIKSTNCPIRQDLLQTAMLNYQSPLVDLPTKSVRISGADRWEFDVFSFKRQSSSELICCLGVHLFEAHNLFHRLCLDRLSVMRALAAIESVYWQRNPYHTALHAADVTQATHCFISQPKLLRLLNAAEVFGSLLAALCHDADHPGTNQCHLERTGHHLVQLYNGDSVLERHHARVGLTILHGSGLAKCLSSTDWMTVRDCILQMVHATDMAHQGYFKTKFTKLVDAKLAQPSLPYSSSDRMLLLQISLKCADISNPCRPWDACRQWAHRICAEFFSQGDQERLRWSMTPTRGCDRDGSVIPAIQVAFIDNLIRPLFSKLHEFFQSDLTNVIMRNLDENYKQWQDQLHAVAPPEVVKRPSSPYHSPVVPLSRVDKKPRKALKDRLITTKQTTVCKIAKTQPHNVTFDLATDTAAGGDCSRARELECVPKTKLQTFFITTRGIRRHSLPETQGAIKKTFNFALSKKQNLPSLNDTQTSGAFCCSTVKSGPPSSIHYLYVNRPTIKSLRTPSGNILQTLCEEIISHEPGSEKTRALRLDPFPLPDAWTVTTAAAGARGGGASVDATDCFGSSHVTGLAIQLSVTDFVSLAHRRSSVPLVDK</sequence>
<dbReference type="CDD" id="cd00077">
    <property type="entry name" value="HDc"/>
    <property type="match status" value="1"/>
</dbReference>
<feature type="binding site" evidence="5">
    <location>
        <position position="278"/>
    </location>
    <ligand>
        <name>Zn(2+)</name>
        <dbReference type="ChEBI" id="CHEBI:29105"/>
        <label>1</label>
    </ligand>
</feature>
<feature type="binding site" evidence="4">
    <location>
        <position position="278"/>
    </location>
    <ligand>
        <name>AMP</name>
        <dbReference type="ChEBI" id="CHEBI:456215"/>
    </ligand>
</feature>
<dbReference type="PANTHER" id="PTHR11347">
    <property type="entry name" value="CYCLIC NUCLEOTIDE PHOSPHODIESTERASE"/>
    <property type="match status" value="1"/>
</dbReference>
<gene>
    <name evidence="7" type="ORF">EG68_04107</name>
</gene>
<keyword evidence="2" id="KW-0378">Hydrolase</keyword>
<feature type="binding site" evidence="5">
    <location>
        <position position="277"/>
    </location>
    <ligand>
        <name>Zn(2+)</name>
        <dbReference type="ChEBI" id="CHEBI:29105"/>
        <label>1</label>
    </ligand>
</feature>
<dbReference type="GO" id="GO:0004114">
    <property type="term" value="F:3',5'-cyclic-nucleotide phosphodiesterase activity"/>
    <property type="evidence" value="ECO:0007669"/>
    <property type="project" value="InterPro"/>
</dbReference>
<dbReference type="InterPro" id="IPR003607">
    <property type="entry name" value="HD/PDEase_dom"/>
</dbReference>
<proteinExistence type="predicted"/>
<evidence type="ECO:0000256" key="2">
    <source>
        <dbReference type="ARBA" id="ARBA00022801"/>
    </source>
</evidence>
<comment type="caution">
    <text evidence="7">The sequence shown here is derived from an EMBL/GenBank/DDBJ whole genome shotgun (WGS) entry which is preliminary data.</text>
</comment>
<evidence type="ECO:0000256" key="5">
    <source>
        <dbReference type="PIRSR" id="PIRSR623088-3"/>
    </source>
</evidence>
<dbReference type="Proteomes" id="UP000822476">
    <property type="component" value="Unassembled WGS sequence"/>
</dbReference>
<dbReference type="SUPFAM" id="SSF109604">
    <property type="entry name" value="HD-domain/PDEase-like"/>
    <property type="match status" value="1"/>
</dbReference>
<feature type="domain" description="PDEase" evidence="6">
    <location>
        <begin position="144"/>
        <end position="487"/>
    </location>
</feature>
<feature type="active site" description="Proton donor" evidence="3">
    <location>
        <position position="237"/>
    </location>
</feature>
<evidence type="ECO:0000259" key="6">
    <source>
        <dbReference type="PROSITE" id="PS51845"/>
    </source>
</evidence>
<feature type="binding site" evidence="4">
    <location>
        <position position="390"/>
    </location>
    <ligand>
        <name>AMP</name>
        <dbReference type="ChEBI" id="CHEBI:456215"/>
    </ligand>
</feature>
<dbReference type="PRINTS" id="PR00387">
    <property type="entry name" value="PDIESTERASE1"/>
</dbReference>